<dbReference type="RefSeq" id="WP_089897760.1">
    <property type="nucleotide sequence ID" value="NZ_FOJG01000002.1"/>
</dbReference>
<dbReference type="PANTHER" id="PTHR38009">
    <property type="entry name" value="CONSERVED HYPOTHETICAL PHAGE TAIL PROTEIN"/>
    <property type="match status" value="1"/>
</dbReference>
<dbReference type="InterPro" id="IPR010667">
    <property type="entry name" value="Phage_T4_Gp19"/>
</dbReference>
<dbReference type="STRING" id="29529.SAMN04488122_4228"/>
<sequence length="166" mass="19229">MAQAAIKPDNFWQTTNFHFSVTFFGLPKSSGGNDQGTELDIRFQSVTGLEASINTEQVKEGGENRFEHNIPVRRSYSPLVLKRGLLRPDDSSLSSWCRKALEEQQIKPLQLVKVALLDEDHNILMYWNLAWVWPRSWKLAELNAERSEVLIETLELNYNRFEFKNS</sequence>
<protein>
    <submittedName>
        <fullName evidence="1">Conserved hypothetical phage tail region protein</fullName>
    </submittedName>
</protein>
<dbReference type="AlphaFoldDB" id="A0A1I0S6V2"/>
<dbReference type="OrthoDB" id="9799891at2"/>
<dbReference type="Pfam" id="PF06841">
    <property type="entry name" value="Phage_T4_gp19"/>
    <property type="match status" value="1"/>
</dbReference>
<evidence type="ECO:0000313" key="2">
    <source>
        <dbReference type="Proteomes" id="UP000199310"/>
    </source>
</evidence>
<keyword evidence="2" id="KW-1185">Reference proteome</keyword>
<dbReference type="GO" id="GO:0005198">
    <property type="term" value="F:structural molecule activity"/>
    <property type="evidence" value="ECO:0007669"/>
    <property type="project" value="InterPro"/>
</dbReference>
<dbReference type="InterPro" id="IPR011747">
    <property type="entry name" value="CHP02241"/>
</dbReference>
<dbReference type="Proteomes" id="UP000199310">
    <property type="component" value="Unassembled WGS sequence"/>
</dbReference>
<reference evidence="2" key="1">
    <citation type="submission" date="2016-10" db="EMBL/GenBank/DDBJ databases">
        <authorList>
            <person name="Varghese N."/>
            <person name="Submissions S."/>
        </authorList>
    </citation>
    <scope>NUCLEOTIDE SEQUENCE [LARGE SCALE GENOMIC DNA]</scope>
    <source>
        <strain evidence="2">DSM 3695</strain>
    </source>
</reference>
<dbReference type="NCBIfam" id="TIGR02241">
    <property type="entry name" value="conserved hypothetical phage tail region protein"/>
    <property type="match status" value="1"/>
</dbReference>
<dbReference type="EMBL" id="FOJG01000002">
    <property type="protein sequence ID" value="SEW51403.1"/>
    <property type="molecule type" value="Genomic_DNA"/>
</dbReference>
<accession>A0A1I0S6V2</accession>
<proteinExistence type="predicted"/>
<gene>
    <name evidence="1" type="ORF">SAMN04488122_4228</name>
</gene>
<organism evidence="1 2">
    <name type="scientific">Chitinophaga arvensicola</name>
    <dbReference type="NCBI Taxonomy" id="29529"/>
    <lineage>
        <taxon>Bacteria</taxon>
        <taxon>Pseudomonadati</taxon>
        <taxon>Bacteroidota</taxon>
        <taxon>Chitinophagia</taxon>
        <taxon>Chitinophagales</taxon>
        <taxon>Chitinophagaceae</taxon>
        <taxon>Chitinophaga</taxon>
    </lineage>
</organism>
<dbReference type="PANTHER" id="PTHR38009:SF1">
    <property type="entry name" value="CONSERVED HYPOTHETICAL PHAGE TAIL PROTEIN"/>
    <property type="match status" value="1"/>
</dbReference>
<name>A0A1I0S6V2_9BACT</name>
<evidence type="ECO:0000313" key="1">
    <source>
        <dbReference type="EMBL" id="SEW51403.1"/>
    </source>
</evidence>